<feature type="transmembrane region" description="Helical" evidence="8">
    <location>
        <begin position="285"/>
        <end position="303"/>
    </location>
</feature>
<reference evidence="10" key="2">
    <citation type="submission" date="2024-06" db="EMBL/GenBank/DDBJ databases">
        <authorList>
            <person name="Petrova K.O."/>
            <person name="Toshchakov S.V."/>
            <person name="Boltjanskaja Y.V."/>
            <person name="Kevbrin V."/>
        </authorList>
    </citation>
    <scope>NUCLEOTIDE SEQUENCE</scope>
    <source>
        <strain evidence="10">Z-910T</strain>
    </source>
</reference>
<feature type="transmembrane region" description="Helical" evidence="8">
    <location>
        <begin position="36"/>
        <end position="55"/>
    </location>
</feature>
<dbReference type="PRINTS" id="PR01434">
    <property type="entry name" value="NADHDHGNASE5"/>
</dbReference>
<feature type="transmembrane region" description="Helical" evidence="8">
    <location>
        <begin position="213"/>
        <end position="237"/>
    </location>
</feature>
<gene>
    <name evidence="10" type="ORF">PRVXT_002589</name>
</gene>
<organism evidence="10">
    <name type="scientific">Proteinivorax tanatarense</name>
    <dbReference type="NCBI Taxonomy" id="1260629"/>
    <lineage>
        <taxon>Bacteria</taxon>
        <taxon>Bacillati</taxon>
        <taxon>Bacillota</taxon>
        <taxon>Clostridia</taxon>
        <taxon>Eubacteriales</taxon>
        <taxon>Proteinivoracaceae</taxon>
        <taxon>Proteinivorax</taxon>
    </lineage>
</organism>
<feature type="transmembrane region" description="Helical" evidence="8">
    <location>
        <begin position="381"/>
        <end position="406"/>
    </location>
</feature>
<evidence type="ECO:0000256" key="3">
    <source>
        <dbReference type="ARBA" id="ARBA00022475"/>
    </source>
</evidence>
<dbReference type="InterPro" id="IPR001750">
    <property type="entry name" value="ND/Mrp_TM"/>
</dbReference>
<dbReference type="PANTHER" id="PTHR42703:SF1">
    <property type="entry name" value="NA(+)_H(+) ANTIPORTER SUBUNIT D1"/>
    <property type="match status" value="1"/>
</dbReference>
<keyword evidence="5 8" id="KW-1133">Transmembrane helix</keyword>
<accession>A0AAU7VKG4</accession>
<evidence type="ECO:0000256" key="6">
    <source>
        <dbReference type="ARBA" id="ARBA00023136"/>
    </source>
</evidence>
<evidence type="ECO:0000256" key="2">
    <source>
        <dbReference type="ARBA" id="ARBA00005346"/>
    </source>
</evidence>
<feature type="transmembrane region" description="Helical" evidence="8">
    <location>
        <begin position="462"/>
        <end position="482"/>
    </location>
</feature>
<evidence type="ECO:0000313" key="10">
    <source>
        <dbReference type="EMBL" id="XBX74545.1"/>
    </source>
</evidence>
<keyword evidence="3" id="KW-1003">Cell membrane</keyword>
<dbReference type="Pfam" id="PF00361">
    <property type="entry name" value="Proton_antipo_M"/>
    <property type="match status" value="1"/>
</dbReference>
<feature type="transmembrane region" description="Helical" evidence="8">
    <location>
        <begin position="75"/>
        <end position="100"/>
    </location>
</feature>
<feature type="transmembrane region" description="Helical" evidence="8">
    <location>
        <begin position="249"/>
        <end position="273"/>
    </location>
</feature>
<comment type="similarity">
    <text evidence="2">Belongs to the CPA3 antiporters (TC 2.A.63) subunit D family.</text>
</comment>
<dbReference type="EMBL" id="CP158367">
    <property type="protein sequence ID" value="XBX74545.1"/>
    <property type="molecule type" value="Genomic_DNA"/>
</dbReference>
<feature type="transmembrane region" description="Helical" evidence="8">
    <location>
        <begin position="341"/>
        <end position="360"/>
    </location>
</feature>
<feature type="transmembrane region" description="Helical" evidence="8">
    <location>
        <begin position="6"/>
        <end position="24"/>
    </location>
</feature>
<dbReference type="AlphaFoldDB" id="A0AAU7VKG4"/>
<evidence type="ECO:0000256" key="7">
    <source>
        <dbReference type="RuleBase" id="RU000320"/>
    </source>
</evidence>
<dbReference type="GO" id="GO:0005886">
    <property type="term" value="C:plasma membrane"/>
    <property type="evidence" value="ECO:0007669"/>
    <property type="project" value="UniProtKB-SubCell"/>
</dbReference>
<keyword evidence="4 7" id="KW-0812">Transmembrane</keyword>
<feature type="transmembrane region" description="Helical" evidence="8">
    <location>
        <begin position="138"/>
        <end position="156"/>
    </location>
</feature>
<dbReference type="RefSeq" id="WP_350343297.1">
    <property type="nucleotide sequence ID" value="NZ_CP158367.1"/>
</dbReference>
<evidence type="ECO:0000256" key="1">
    <source>
        <dbReference type="ARBA" id="ARBA00004651"/>
    </source>
</evidence>
<reference evidence="10" key="1">
    <citation type="journal article" date="2013" name="Extremophiles">
        <title>Proteinivorax tanatarense gen. nov., sp. nov., an anaerobic, haloalkaliphilic, proteolytic bacterium isolated from a decaying algal bloom, and proposal of Proteinivoraceae fam. nov.</title>
        <authorList>
            <person name="Kevbrin V."/>
            <person name="Boltyanskaya Y."/>
            <person name="Zhilina T."/>
            <person name="Kolganova T."/>
            <person name="Lavrentjeva E."/>
            <person name="Kuznetsov B."/>
        </authorList>
    </citation>
    <scope>NUCLEOTIDE SEQUENCE</scope>
    <source>
        <strain evidence="10">Z-910T</strain>
    </source>
</reference>
<name>A0AAU7VKG4_9FIRM</name>
<dbReference type="InterPro" id="IPR050586">
    <property type="entry name" value="CPA3_Na-H_Antiporter_D"/>
</dbReference>
<evidence type="ECO:0000256" key="4">
    <source>
        <dbReference type="ARBA" id="ARBA00022692"/>
    </source>
</evidence>
<evidence type="ECO:0000256" key="8">
    <source>
        <dbReference type="SAM" id="Phobius"/>
    </source>
</evidence>
<evidence type="ECO:0000256" key="5">
    <source>
        <dbReference type="ARBA" id="ARBA00022989"/>
    </source>
</evidence>
<sequence length="495" mass="54509">MNSTHFPIIIMSLFLIVGVSTPVIKKRFDNVVKFMLMGTFGVAIILSALTFLYVQAEGPFTYNFGNWSRQLGIEFAIDGFSALLTLLIVSVSAIVVLFSLEDIEHEVDSSKTLSYYTIVFTLIFAMVGITFSNDLFNIYVFMEILSLTSCGIISIKHKKVNFLASFRYLILNTLGSISFMFGIALLYMVTGHLNIVEVNNVIADVWQYYPTNILLAVGFMFTGLGIKAAMFPLHVWLPDAHSSAPTPSSALLSGLVVKVYVFTMAKIIFNVIGVEISQALDITTFLTYFAALSMIMGSIFAIGQKDIKRMLAYSSVAQIGYMFLGIGLATEFGLAAGFFHIFSHAMMKAALFLSAGTIIYKKNQRNITKLDGIGYEMPVTMTVFTIAALGMVGIPGIIGFMSKFYLGVAVLEAGQSGFIIVILLSSFLNAIYYLPIIISAFIKEDKSRIKTLILDKIPVTMLIPLVLLGFSCVLFGFFPNLLMDTIENVVPTFLN</sequence>
<proteinExistence type="inferred from homology"/>
<keyword evidence="6 8" id="KW-0472">Membrane</keyword>
<feature type="transmembrane region" description="Helical" evidence="8">
    <location>
        <begin position="112"/>
        <end position="132"/>
    </location>
</feature>
<comment type="subcellular location">
    <subcellularLocation>
        <location evidence="1">Cell membrane</location>
        <topology evidence="1">Multi-pass membrane protein</topology>
    </subcellularLocation>
    <subcellularLocation>
        <location evidence="7">Membrane</location>
        <topology evidence="7">Multi-pass membrane protein</topology>
    </subcellularLocation>
</comment>
<feature type="domain" description="NADH:quinone oxidoreductase/Mrp antiporter transmembrane" evidence="9">
    <location>
        <begin position="132"/>
        <end position="428"/>
    </location>
</feature>
<dbReference type="PANTHER" id="PTHR42703">
    <property type="entry name" value="NADH DEHYDROGENASE"/>
    <property type="match status" value="1"/>
</dbReference>
<protein>
    <submittedName>
        <fullName evidence="10">Monovalent cation/H+ antiporter subunit D family protein</fullName>
    </submittedName>
</protein>
<feature type="transmembrane region" description="Helical" evidence="8">
    <location>
        <begin position="418"/>
        <end position="442"/>
    </location>
</feature>
<feature type="transmembrane region" description="Helical" evidence="8">
    <location>
        <begin position="310"/>
        <end position="329"/>
    </location>
</feature>
<evidence type="ECO:0000259" key="9">
    <source>
        <dbReference type="Pfam" id="PF00361"/>
    </source>
</evidence>
<feature type="transmembrane region" description="Helical" evidence="8">
    <location>
        <begin position="168"/>
        <end position="193"/>
    </location>
</feature>